<dbReference type="InParanoid" id="S8FWH3"/>
<dbReference type="Proteomes" id="UP000015241">
    <property type="component" value="Unassembled WGS sequence"/>
</dbReference>
<accession>S8FWH3</accession>
<name>S8FWH3_FOMSC</name>
<dbReference type="eggNOG" id="ENOG502R19I">
    <property type="taxonomic scope" value="Eukaryota"/>
</dbReference>
<dbReference type="OrthoDB" id="3353688at2759"/>
<protein>
    <submittedName>
        <fullName evidence="1">Uncharacterized protein</fullName>
    </submittedName>
</protein>
<feature type="non-terminal residue" evidence="1">
    <location>
        <position position="1"/>
    </location>
</feature>
<evidence type="ECO:0000313" key="1">
    <source>
        <dbReference type="EMBL" id="EPT05476.1"/>
    </source>
</evidence>
<sequence length="69" mass="7492">FVDAEVLVGIFGRAGYNTSYKRKMILSIGFTIFDNETATVRVEGPFGNVDDSSQGEPFHVADVMALGAY</sequence>
<feature type="non-terminal residue" evidence="1">
    <location>
        <position position="69"/>
    </location>
</feature>
<dbReference type="HOGENOM" id="CLU_2782751_0_0_1"/>
<gene>
    <name evidence="1" type="ORF">FOMPIDRAFT_1094089</name>
</gene>
<evidence type="ECO:0000313" key="2">
    <source>
        <dbReference type="Proteomes" id="UP000015241"/>
    </source>
</evidence>
<dbReference type="EMBL" id="KE504123">
    <property type="protein sequence ID" value="EPT05476.1"/>
    <property type="molecule type" value="Genomic_DNA"/>
</dbReference>
<keyword evidence="2" id="KW-1185">Reference proteome</keyword>
<organism evidence="1 2">
    <name type="scientific">Fomitopsis schrenkii</name>
    <name type="common">Brown rot fungus</name>
    <dbReference type="NCBI Taxonomy" id="2126942"/>
    <lineage>
        <taxon>Eukaryota</taxon>
        <taxon>Fungi</taxon>
        <taxon>Dikarya</taxon>
        <taxon>Basidiomycota</taxon>
        <taxon>Agaricomycotina</taxon>
        <taxon>Agaricomycetes</taxon>
        <taxon>Polyporales</taxon>
        <taxon>Fomitopsis</taxon>
    </lineage>
</organism>
<dbReference type="AlphaFoldDB" id="S8FWH3"/>
<proteinExistence type="predicted"/>
<reference evidence="1 2" key="1">
    <citation type="journal article" date="2012" name="Science">
        <title>The Paleozoic origin of enzymatic lignin decomposition reconstructed from 31 fungal genomes.</title>
        <authorList>
            <person name="Floudas D."/>
            <person name="Binder M."/>
            <person name="Riley R."/>
            <person name="Barry K."/>
            <person name="Blanchette R.A."/>
            <person name="Henrissat B."/>
            <person name="Martinez A.T."/>
            <person name="Otillar R."/>
            <person name="Spatafora J.W."/>
            <person name="Yadav J.S."/>
            <person name="Aerts A."/>
            <person name="Benoit I."/>
            <person name="Boyd A."/>
            <person name="Carlson A."/>
            <person name="Copeland A."/>
            <person name="Coutinho P.M."/>
            <person name="de Vries R.P."/>
            <person name="Ferreira P."/>
            <person name="Findley K."/>
            <person name="Foster B."/>
            <person name="Gaskell J."/>
            <person name="Glotzer D."/>
            <person name="Gorecki P."/>
            <person name="Heitman J."/>
            <person name="Hesse C."/>
            <person name="Hori C."/>
            <person name="Igarashi K."/>
            <person name="Jurgens J.A."/>
            <person name="Kallen N."/>
            <person name="Kersten P."/>
            <person name="Kohler A."/>
            <person name="Kuees U."/>
            <person name="Kumar T.K.A."/>
            <person name="Kuo A."/>
            <person name="LaButti K."/>
            <person name="Larrondo L.F."/>
            <person name="Lindquist E."/>
            <person name="Ling A."/>
            <person name="Lombard V."/>
            <person name="Lucas S."/>
            <person name="Lundell T."/>
            <person name="Martin R."/>
            <person name="McLaughlin D.J."/>
            <person name="Morgenstern I."/>
            <person name="Morin E."/>
            <person name="Murat C."/>
            <person name="Nagy L.G."/>
            <person name="Nolan M."/>
            <person name="Ohm R.A."/>
            <person name="Patyshakuliyeva A."/>
            <person name="Rokas A."/>
            <person name="Ruiz-Duenas F.J."/>
            <person name="Sabat G."/>
            <person name="Salamov A."/>
            <person name="Samejima M."/>
            <person name="Schmutz J."/>
            <person name="Slot J.C."/>
            <person name="St John F."/>
            <person name="Stenlid J."/>
            <person name="Sun H."/>
            <person name="Sun S."/>
            <person name="Syed K."/>
            <person name="Tsang A."/>
            <person name="Wiebenga A."/>
            <person name="Young D."/>
            <person name="Pisabarro A."/>
            <person name="Eastwood D.C."/>
            <person name="Martin F."/>
            <person name="Cullen D."/>
            <person name="Grigoriev I.V."/>
            <person name="Hibbett D.S."/>
        </authorList>
    </citation>
    <scope>NUCLEOTIDE SEQUENCE</scope>
    <source>
        <strain evidence="2">FP-58527</strain>
    </source>
</reference>